<dbReference type="RefSeq" id="WP_344047073.1">
    <property type="nucleotide sequence ID" value="NZ_BAAAPB010000004.1"/>
</dbReference>
<evidence type="ECO:0008006" key="4">
    <source>
        <dbReference type="Google" id="ProtNLM"/>
    </source>
</evidence>
<evidence type="ECO:0000313" key="3">
    <source>
        <dbReference type="Proteomes" id="UP001500571"/>
    </source>
</evidence>
<comment type="caution">
    <text evidence="2">The sequence shown here is derived from an EMBL/GenBank/DDBJ whole genome shotgun (WGS) entry which is preliminary data.</text>
</comment>
<reference evidence="2 3" key="1">
    <citation type="journal article" date="2019" name="Int. J. Syst. Evol. Microbiol.">
        <title>The Global Catalogue of Microorganisms (GCM) 10K type strain sequencing project: providing services to taxonomists for standard genome sequencing and annotation.</title>
        <authorList>
            <consortium name="The Broad Institute Genomics Platform"/>
            <consortium name="The Broad Institute Genome Sequencing Center for Infectious Disease"/>
            <person name="Wu L."/>
            <person name="Ma J."/>
        </authorList>
    </citation>
    <scope>NUCLEOTIDE SEQUENCE [LARGE SCALE GENOMIC DNA]</scope>
    <source>
        <strain evidence="2 3">JCM 15309</strain>
    </source>
</reference>
<sequence length="144" mass="15670">MRRTVMAMLVVAIGLDVAYWAIWFSARDWIASEHRSAYYEFENAFPLADAWLGLACIWALVALLRGSPSAAFWCTAAGAAGLYLFGMDVLYDVENGIFAKGGGGAFEAVIVALTLVFSLTLLRYAWTSSAAVRHTDAAPHDVRT</sequence>
<keyword evidence="3" id="KW-1185">Reference proteome</keyword>
<evidence type="ECO:0000313" key="2">
    <source>
        <dbReference type="EMBL" id="GAA1971286.1"/>
    </source>
</evidence>
<feature type="transmembrane region" description="Helical" evidence="1">
    <location>
        <begin position="44"/>
        <end position="64"/>
    </location>
</feature>
<organism evidence="2 3">
    <name type="scientific">Nocardioides panacihumi</name>
    <dbReference type="NCBI Taxonomy" id="400774"/>
    <lineage>
        <taxon>Bacteria</taxon>
        <taxon>Bacillati</taxon>
        <taxon>Actinomycetota</taxon>
        <taxon>Actinomycetes</taxon>
        <taxon>Propionibacteriales</taxon>
        <taxon>Nocardioidaceae</taxon>
        <taxon>Nocardioides</taxon>
    </lineage>
</organism>
<evidence type="ECO:0000256" key="1">
    <source>
        <dbReference type="SAM" id="Phobius"/>
    </source>
</evidence>
<keyword evidence="1" id="KW-1133">Transmembrane helix</keyword>
<feature type="transmembrane region" description="Helical" evidence="1">
    <location>
        <begin position="103"/>
        <end position="126"/>
    </location>
</feature>
<feature type="transmembrane region" description="Helical" evidence="1">
    <location>
        <begin position="71"/>
        <end position="91"/>
    </location>
</feature>
<protein>
    <recommendedName>
        <fullName evidence="4">DUF2177 family protein</fullName>
    </recommendedName>
</protein>
<gene>
    <name evidence="2" type="ORF">GCM10009798_35180</name>
</gene>
<keyword evidence="1" id="KW-0812">Transmembrane</keyword>
<feature type="transmembrane region" description="Helical" evidence="1">
    <location>
        <begin position="7"/>
        <end position="24"/>
    </location>
</feature>
<dbReference type="EMBL" id="BAAAPB010000004">
    <property type="protein sequence ID" value="GAA1971286.1"/>
    <property type="molecule type" value="Genomic_DNA"/>
</dbReference>
<proteinExistence type="predicted"/>
<name>A0ABN2RLW8_9ACTN</name>
<dbReference type="Proteomes" id="UP001500571">
    <property type="component" value="Unassembled WGS sequence"/>
</dbReference>
<accession>A0ABN2RLW8</accession>
<keyword evidence="1" id="KW-0472">Membrane</keyword>